<dbReference type="EMBL" id="LWCA01000382">
    <property type="protein sequence ID" value="OAF68820.1"/>
    <property type="molecule type" value="Genomic_DNA"/>
</dbReference>
<comment type="caution">
    <text evidence="1">The sequence shown here is derived from an EMBL/GenBank/DDBJ whole genome shotgun (WGS) entry which is preliminary data.</text>
</comment>
<gene>
    <name evidence="1" type="ORF">A3Q56_03436</name>
</gene>
<keyword evidence="2" id="KW-1185">Reference proteome</keyword>
<reference evidence="1 2" key="1">
    <citation type="submission" date="2016-04" db="EMBL/GenBank/DDBJ databases">
        <title>The genome of Intoshia linei affirms orthonectids as highly simplified spiralians.</title>
        <authorList>
            <person name="Mikhailov K.V."/>
            <person name="Slusarev G.S."/>
            <person name="Nikitin M.A."/>
            <person name="Logacheva M.D."/>
            <person name="Penin A."/>
            <person name="Aleoshin V."/>
            <person name="Panchin Y.V."/>
        </authorList>
    </citation>
    <scope>NUCLEOTIDE SEQUENCE [LARGE SCALE GENOMIC DNA]</scope>
    <source>
        <strain evidence="1">Intl2013</strain>
        <tissue evidence="1">Whole animal</tissue>
    </source>
</reference>
<dbReference type="Proteomes" id="UP000078046">
    <property type="component" value="Unassembled WGS sequence"/>
</dbReference>
<protein>
    <submittedName>
        <fullName evidence="1">Uncharacterized protein</fullName>
    </submittedName>
</protein>
<organism evidence="1 2">
    <name type="scientific">Intoshia linei</name>
    <dbReference type="NCBI Taxonomy" id="1819745"/>
    <lineage>
        <taxon>Eukaryota</taxon>
        <taxon>Metazoa</taxon>
        <taxon>Spiralia</taxon>
        <taxon>Lophotrochozoa</taxon>
        <taxon>Mesozoa</taxon>
        <taxon>Orthonectida</taxon>
        <taxon>Rhopaluridae</taxon>
        <taxon>Intoshia</taxon>
    </lineage>
</organism>
<dbReference type="AlphaFoldDB" id="A0A177B3U0"/>
<sequence length="107" mass="12634">MSDIKRLDVTVMIREFLRDRQLTKSRTVFKNILNLLIENTYISSAESNFSSKLRKVQRFLSKNRYERGHRKGKQLYIHVNYARHDDSLYAPEMICIPTSPITLISTL</sequence>
<evidence type="ECO:0000313" key="2">
    <source>
        <dbReference type="Proteomes" id="UP000078046"/>
    </source>
</evidence>
<name>A0A177B3U0_9BILA</name>
<accession>A0A177B3U0</accession>
<proteinExistence type="predicted"/>
<dbReference type="OrthoDB" id="78462at2759"/>
<evidence type="ECO:0000313" key="1">
    <source>
        <dbReference type="EMBL" id="OAF68820.1"/>
    </source>
</evidence>